<gene>
    <name evidence="1" type="ordered locus">Thicy_0426</name>
</gene>
<proteinExistence type="predicted"/>
<accession>F6DAV7</accession>
<dbReference type="STRING" id="717773.Thicy_0426"/>
<keyword evidence="2" id="KW-1185">Reference proteome</keyword>
<dbReference type="Pfam" id="PF12974">
    <property type="entry name" value="Phosphonate-bd"/>
    <property type="match status" value="1"/>
</dbReference>
<dbReference type="Proteomes" id="UP000009232">
    <property type="component" value="Chromosome"/>
</dbReference>
<dbReference type="SUPFAM" id="SSF53850">
    <property type="entry name" value="Periplasmic binding protein-like II"/>
    <property type="match status" value="1"/>
</dbReference>
<protein>
    <recommendedName>
        <fullName evidence="3">Phosphonate ABC transporter, periplasmic phosphonate-binding protein</fullName>
    </recommendedName>
</protein>
<reference evidence="1 2" key="1">
    <citation type="submission" date="2011-05" db="EMBL/GenBank/DDBJ databases">
        <title>Complete sequence of Thioalkalimicrobium cyclicum ALM1.</title>
        <authorList>
            <consortium name="US DOE Joint Genome Institute"/>
            <person name="Lucas S."/>
            <person name="Han J."/>
            <person name="Lapidus A."/>
            <person name="Cheng J.-F."/>
            <person name="Goodwin L."/>
            <person name="Pitluck S."/>
            <person name="Peters L."/>
            <person name="Mikhailova N."/>
            <person name="Davenport K."/>
            <person name="Han C."/>
            <person name="Tapia R."/>
            <person name="Land M."/>
            <person name="Hauser L."/>
            <person name="Kyrpides N."/>
            <person name="Ivanova N."/>
            <person name="Pagani I."/>
            <person name="Kappler U."/>
            <person name="Woyke T."/>
        </authorList>
    </citation>
    <scope>NUCLEOTIDE SEQUENCE [LARGE SCALE GENOMIC DNA]</scope>
    <source>
        <strain evidence="2">DSM 14477 / JCM 11371 / ALM1</strain>
    </source>
</reference>
<dbReference type="EMBL" id="CP002776">
    <property type="protein sequence ID" value="AEG31200.1"/>
    <property type="molecule type" value="Genomic_DNA"/>
</dbReference>
<organism evidence="1 2">
    <name type="scientific">Thiomicrospira cyclica (strain DSM 14477 / JCM 11371 / ALM1)</name>
    <name type="common">Thioalkalimicrobium cyclicum</name>
    <dbReference type="NCBI Taxonomy" id="717773"/>
    <lineage>
        <taxon>Bacteria</taxon>
        <taxon>Pseudomonadati</taxon>
        <taxon>Pseudomonadota</taxon>
        <taxon>Gammaproteobacteria</taxon>
        <taxon>Thiotrichales</taxon>
        <taxon>Piscirickettsiaceae</taxon>
        <taxon>Thiomicrospira</taxon>
    </lineage>
</organism>
<evidence type="ECO:0000313" key="2">
    <source>
        <dbReference type="Proteomes" id="UP000009232"/>
    </source>
</evidence>
<dbReference type="HOGENOM" id="CLU_051472_6_3_6"/>
<dbReference type="eggNOG" id="COG3221">
    <property type="taxonomic scope" value="Bacteria"/>
</dbReference>
<dbReference type="RefSeq" id="WP_013834981.1">
    <property type="nucleotide sequence ID" value="NC_015581.1"/>
</dbReference>
<dbReference type="PANTHER" id="PTHR35841:SF1">
    <property type="entry name" value="PHOSPHONATES-BINDING PERIPLASMIC PROTEIN"/>
    <property type="match status" value="1"/>
</dbReference>
<dbReference type="PANTHER" id="PTHR35841">
    <property type="entry name" value="PHOSPHONATES-BINDING PERIPLASMIC PROTEIN"/>
    <property type="match status" value="1"/>
</dbReference>
<name>F6DAV7_THICA</name>
<sequence length="295" mass="33462">MASRRLLLVLASFAGLMLLAIVLFLLWLRPSLVTPVHVTSSAIEHANETSAAGLVLAVLPYEMPSQINQRFKPLTDYLSTLLQQPVQLYISQSYEDQIQRLSLGEVDLAYMGAAAFVKTQKNLARQEQSLQLIAAEASYRAAVVVHQDSAFKELADLKHHSLAFGSYHSYSGHFIIRQLLRLEEIYLTDLAFYNFLGRHERAIMSVVHQDYHAAATTEGLAQRFIDLGYPIRILRTSELLAPTVLVSNQNVSAAQRHLIIEALLFQQTSQHDFNFFEVDHQEFEEVERILNLIER</sequence>
<dbReference type="KEGG" id="tcy:Thicy_0426"/>
<evidence type="ECO:0000313" key="1">
    <source>
        <dbReference type="EMBL" id="AEG31200.1"/>
    </source>
</evidence>
<dbReference type="Gene3D" id="3.40.190.10">
    <property type="entry name" value="Periplasmic binding protein-like II"/>
    <property type="match status" value="2"/>
</dbReference>
<dbReference type="AlphaFoldDB" id="F6DAV7"/>
<evidence type="ECO:0008006" key="3">
    <source>
        <dbReference type="Google" id="ProtNLM"/>
    </source>
</evidence>